<dbReference type="NCBIfam" id="TIGR01573">
    <property type="entry name" value="cas2"/>
    <property type="match status" value="1"/>
</dbReference>
<dbReference type="InterPro" id="IPR021127">
    <property type="entry name" value="CRISPR_associated_Cas2"/>
</dbReference>
<evidence type="ECO:0000256" key="4">
    <source>
        <dbReference type="ARBA" id="ARBA00022759"/>
    </source>
</evidence>
<keyword evidence="3" id="KW-0479">Metal-binding</keyword>
<protein>
    <submittedName>
        <fullName evidence="8">CRISPR-associated endoribonuclease Cas2</fullName>
        <ecNumber evidence="8">3.1.-.-</ecNumber>
    </submittedName>
</protein>
<dbReference type="GO" id="GO:0046872">
    <property type="term" value="F:metal ion binding"/>
    <property type="evidence" value="ECO:0007669"/>
    <property type="project" value="UniProtKB-KW"/>
</dbReference>
<accession>A0A485M0B3</accession>
<organism evidence="8">
    <name type="scientific">anaerobic digester metagenome</name>
    <dbReference type="NCBI Taxonomy" id="1263854"/>
    <lineage>
        <taxon>unclassified sequences</taxon>
        <taxon>metagenomes</taxon>
        <taxon>ecological metagenomes</taxon>
    </lineage>
</organism>
<dbReference type="Gene3D" id="3.30.70.240">
    <property type="match status" value="1"/>
</dbReference>
<dbReference type="GO" id="GO:0004521">
    <property type="term" value="F:RNA endonuclease activity"/>
    <property type="evidence" value="ECO:0007669"/>
    <property type="project" value="InterPro"/>
</dbReference>
<evidence type="ECO:0000256" key="6">
    <source>
        <dbReference type="ARBA" id="ARBA00022842"/>
    </source>
</evidence>
<dbReference type="GO" id="GO:0043571">
    <property type="term" value="P:maintenance of CRISPR repeat elements"/>
    <property type="evidence" value="ECO:0007669"/>
    <property type="project" value="InterPro"/>
</dbReference>
<gene>
    <name evidence="8" type="primary">cas</name>
    <name evidence="8" type="ORF">SCFA_2900002</name>
</gene>
<proteinExistence type="inferred from homology"/>
<comment type="cofactor">
    <cofactor evidence="1">
        <name>Mg(2+)</name>
        <dbReference type="ChEBI" id="CHEBI:18420"/>
    </cofactor>
</comment>
<evidence type="ECO:0000256" key="1">
    <source>
        <dbReference type="ARBA" id="ARBA00001946"/>
    </source>
</evidence>
<dbReference type="InterPro" id="IPR019199">
    <property type="entry name" value="Virulence_VapD/CRISPR_Cas2"/>
</dbReference>
<keyword evidence="4" id="KW-0255">Endonuclease</keyword>
<dbReference type="GO" id="GO:0051607">
    <property type="term" value="P:defense response to virus"/>
    <property type="evidence" value="ECO:0007669"/>
    <property type="project" value="UniProtKB-KW"/>
</dbReference>
<keyword evidence="5 8" id="KW-0378">Hydrolase</keyword>
<keyword evidence="6" id="KW-0460">Magnesium</keyword>
<sequence length="111" mass="13128">MTQLQYRKRIFICDEFIAEERRKYLIVVIYDIIDNRRRAAFAKYLQGFGIRVQKSAFECILPNAKYEKLIRGIPGLIEKEDKVRVYKLTSNADIRAWGTVELVEEEEVVII</sequence>
<evidence type="ECO:0000256" key="3">
    <source>
        <dbReference type="ARBA" id="ARBA00022723"/>
    </source>
</evidence>
<evidence type="ECO:0000256" key="7">
    <source>
        <dbReference type="ARBA" id="ARBA00023118"/>
    </source>
</evidence>
<dbReference type="AlphaFoldDB" id="A0A485M0B3"/>
<reference evidence="8" key="1">
    <citation type="submission" date="2019-03" db="EMBL/GenBank/DDBJ databases">
        <authorList>
            <person name="Hao L."/>
        </authorList>
    </citation>
    <scope>NUCLEOTIDE SEQUENCE</scope>
</reference>
<name>A0A485M0B3_9ZZZZ</name>
<dbReference type="GO" id="GO:0016787">
    <property type="term" value="F:hydrolase activity"/>
    <property type="evidence" value="ECO:0007669"/>
    <property type="project" value="UniProtKB-KW"/>
</dbReference>
<dbReference type="EMBL" id="CAADRN010000213">
    <property type="protein sequence ID" value="VFU15212.1"/>
    <property type="molecule type" value="Genomic_DNA"/>
</dbReference>
<keyword evidence="2" id="KW-0540">Nuclease</keyword>
<dbReference type="SUPFAM" id="SSF143430">
    <property type="entry name" value="TTP0101/SSO1404-like"/>
    <property type="match status" value="1"/>
</dbReference>
<evidence type="ECO:0000256" key="5">
    <source>
        <dbReference type="ARBA" id="ARBA00022801"/>
    </source>
</evidence>
<dbReference type="PANTHER" id="PTHR34405">
    <property type="entry name" value="CRISPR-ASSOCIATED ENDORIBONUCLEASE CAS2"/>
    <property type="match status" value="1"/>
</dbReference>
<dbReference type="CDD" id="cd09725">
    <property type="entry name" value="Cas2_I_II_III"/>
    <property type="match status" value="1"/>
</dbReference>
<dbReference type="EC" id="3.1.-.-" evidence="8"/>
<dbReference type="PANTHER" id="PTHR34405:SF3">
    <property type="entry name" value="CRISPR-ASSOCIATED ENDORIBONUCLEASE CAS2 3"/>
    <property type="match status" value="1"/>
</dbReference>
<evidence type="ECO:0000313" key="8">
    <source>
        <dbReference type="EMBL" id="VFU15212.1"/>
    </source>
</evidence>
<dbReference type="Pfam" id="PF09827">
    <property type="entry name" value="CRISPR_Cas2"/>
    <property type="match status" value="1"/>
</dbReference>
<dbReference type="HAMAP" id="MF_01471">
    <property type="entry name" value="Cas2"/>
    <property type="match status" value="1"/>
</dbReference>
<evidence type="ECO:0000256" key="2">
    <source>
        <dbReference type="ARBA" id="ARBA00022722"/>
    </source>
</evidence>
<keyword evidence="7" id="KW-0051">Antiviral defense</keyword>